<sequence length="423" mass="45259">MSSPISVELVAPPDAVPVGEWAWVRFTVVLAVAAPRAVRLPAGGVTSVGRAAVSTELFTQDLVLNPGEAVTLAVGIKYRAAGPADTADLILQANPVGGEARDREVVRLPAHPFRVVPSLERALDVRLSRVCGYGNAVKVEAVFTNATPATDLADVEITVGPADAVRAGPLRRRERRLPAGGEIRFDLVVTGPEVALDCSAVIDGEPVGVRRMRAVPADEGSHPDAPPPFRFLEPRLLTTDRVTVDREGKAGGILADRGVFPLSGNKARYHLVVEPSHPQATAVRLYPAPGRVEVEPAAKTARQWPFVVTVVDNPLFTELVRLDYDVVAPGAVLRGEVYLSVRPTATKAWTVAATAGAALTLKGVAGLFTAVARVDGAVEDLIGVEWHELLSRQWWEWAQFGCIPIIRGGLWVVDRARRTFVEG</sequence>
<evidence type="ECO:0000313" key="2">
    <source>
        <dbReference type="Proteomes" id="UP000319576"/>
    </source>
</evidence>
<accession>A0A517Y1Y1</accession>
<dbReference type="Proteomes" id="UP000319576">
    <property type="component" value="Chromosome"/>
</dbReference>
<proteinExistence type="predicted"/>
<reference evidence="1 2" key="1">
    <citation type="submission" date="2019-02" db="EMBL/GenBank/DDBJ databases">
        <title>Deep-cultivation of Planctomycetes and their phenomic and genomic characterization uncovers novel biology.</title>
        <authorList>
            <person name="Wiegand S."/>
            <person name="Jogler M."/>
            <person name="Boedeker C."/>
            <person name="Pinto D."/>
            <person name="Vollmers J."/>
            <person name="Rivas-Marin E."/>
            <person name="Kohn T."/>
            <person name="Peeters S.H."/>
            <person name="Heuer A."/>
            <person name="Rast P."/>
            <person name="Oberbeckmann S."/>
            <person name="Bunk B."/>
            <person name="Jeske O."/>
            <person name="Meyerdierks A."/>
            <person name="Storesund J.E."/>
            <person name="Kallscheuer N."/>
            <person name="Luecker S."/>
            <person name="Lage O.M."/>
            <person name="Pohl T."/>
            <person name="Merkel B.J."/>
            <person name="Hornburger P."/>
            <person name="Mueller R.-W."/>
            <person name="Bruemmer F."/>
            <person name="Labrenz M."/>
            <person name="Spormann A.M."/>
            <person name="Op den Camp H."/>
            <person name="Overmann J."/>
            <person name="Amann R."/>
            <person name="Jetten M.S.M."/>
            <person name="Mascher T."/>
            <person name="Medema M.H."/>
            <person name="Devos D.P."/>
            <person name="Kaster A.-K."/>
            <person name="Ovreas L."/>
            <person name="Rohde M."/>
            <person name="Galperin M.Y."/>
            <person name="Jogler C."/>
        </authorList>
    </citation>
    <scope>NUCLEOTIDE SEQUENCE [LARGE SCALE GENOMIC DNA]</scope>
    <source>
        <strain evidence="1 2">ETA_A1</strain>
    </source>
</reference>
<keyword evidence="2" id="KW-1185">Reference proteome</keyword>
<gene>
    <name evidence="1" type="ORF">ETAA1_57730</name>
</gene>
<dbReference type="RefSeq" id="WP_145243990.1">
    <property type="nucleotide sequence ID" value="NZ_CP036273.1"/>
</dbReference>
<organism evidence="1 2">
    <name type="scientific">Urbifossiella limnaea</name>
    <dbReference type="NCBI Taxonomy" id="2528023"/>
    <lineage>
        <taxon>Bacteria</taxon>
        <taxon>Pseudomonadati</taxon>
        <taxon>Planctomycetota</taxon>
        <taxon>Planctomycetia</taxon>
        <taxon>Gemmatales</taxon>
        <taxon>Gemmataceae</taxon>
        <taxon>Urbifossiella</taxon>
    </lineage>
</organism>
<dbReference type="KEGG" id="uli:ETAA1_57730"/>
<dbReference type="AlphaFoldDB" id="A0A517Y1Y1"/>
<dbReference type="EMBL" id="CP036273">
    <property type="protein sequence ID" value="QDU23766.1"/>
    <property type="molecule type" value="Genomic_DNA"/>
</dbReference>
<dbReference type="OrthoDB" id="9844996at2"/>
<protein>
    <submittedName>
        <fullName evidence="1">Uncharacterized protein</fullName>
    </submittedName>
</protein>
<name>A0A517Y1Y1_9BACT</name>
<evidence type="ECO:0000313" key="1">
    <source>
        <dbReference type="EMBL" id="QDU23766.1"/>
    </source>
</evidence>